<evidence type="ECO:0000256" key="2">
    <source>
        <dbReference type="ARBA" id="ARBA00022692"/>
    </source>
</evidence>
<comment type="caution">
    <text evidence="6">The sequence shown here is derived from an EMBL/GenBank/DDBJ whole genome shotgun (WGS) entry which is preliminary data.</text>
</comment>
<gene>
    <name evidence="6" type="ORF">C8J24_1024</name>
</gene>
<dbReference type="Proteomes" id="UP000240996">
    <property type="component" value="Unassembled WGS sequence"/>
</dbReference>
<reference evidence="6 7" key="1">
    <citation type="submission" date="2018-04" db="EMBL/GenBank/DDBJ databases">
        <title>Genomic Encyclopedia of Type Strains, Phase III (KMG-III): the genomes of soil and plant-associated and newly described type strains.</title>
        <authorList>
            <person name="Whitman W."/>
        </authorList>
    </citation>
    <scope>NUCLEOTIDE SEQUENCE [LARGE SCALE GENOMIC DNA]</scope>
    <source>
        <strain evidence="6 7">NW12</strain>
    </source>
</reference>
<sequence>MIRGFFLSLGQLGDPPVLRVFAKSMAVTLLVFAALGLLMWLGAKAIFAAWLGSDQAGIAAAVALFLTILAVWILFRAVAIAVVGIFADDVVAAVEARHYPASLATARPVPFARSLAMGLRSAFRVLLVNLLMVPVYIGLLVTGVGTAAAFFVVNGWLLGRDLGDMVAARHMDAAAMRGWRATTRASRFVLGLANTALFVVPILNIAAPVLGAAMATHFYHGTRAAVRARGTS</sequence>
<dbReference type="AlphaFoldDB" id="A0A2T4YUZ4"/>
<evidence type="ECO:0000256" key="4">
    <source>
        <dbReference type="ARBA" id="ARBA00023136"/>
    </source>
</evidence>
<dbReference type="EMBL" id="PZZN01000001">
    <property type="protein sequence ID" value="PTM47625.1"/>
    <property type="molecule type" value="Genomic_DNA"/>
</dbReference>
<comment type="subcellular location">
    <subcellularLocation>
        <location evidence="1">Membrane</location>
        <topology evidence="1">Multi-pass membrane protein</topology>
    </subcellularLocation>
</comment>
<evidence type="ECO:0000256" key="1">
    <source>
        <dbReference type="ARBA" id="ARBA00004141"/>
    </source>
</evidence>
<protein>
    <submittedName>
        <fullName evidence="6">Uncharacterized protein involved in cysteine biosynthesis</fullName>
    </submittedName>
</protein>
<feature type="transmembrane region" description="Helical" evidence="5">
    <location>
        <begin position="55"/>
        <end position="75"/>
    </location>
</feature>
<dbReference type="GeneID" id="93688306"/>
<feature type="transmembrane region" description="Helical" evidence="5">
    <location>
        <begin position="126"/>
        <end position="153"/>
    </location>
</feature>
<evidence type="ECO:0000256" key="5">
    <source>
        <dbReference type="SAM" id="Phobius"/>
    </source>
</evidence>
<keyword evidence="7" id="KW-1185">Reference proteome</keyword>
<proteinExistence type="predicted"/>
<accession>A0A2T4YUZ4</accession>
<evidence type="ECO:0000313" key="6">
    <source>
        <dbReference type="EMBL" id="PTM47625.1"/>
    </source>
</evidence>
<evidence type="ECO:0000313" key="7">
    <source>
        <dbReference type="Proteomes" id="UP000240996"/>
    </source>
</evidence>
<organism evidence="6 7">
    <name type="scientific">Sphingomonas aerolata</name>
    <dbReference type="NCBI Taxonomy" id="185951"/>
    <lineage>
        <taxon>Bacteria</taxon>
        <taxon>Pseudomonadati</taxon>
        <taxon>Pseudomonadota</taxon>
        <taxon>Alphaproteobacteria</taxon>
        <taxon>Sphingomonadales</taxon>
        <taxon>Sphingomonadaceae</taxon>
        <taxon>Sphingomonas</taxon>
    </lineage>
</organism>
<dbReference type="RefSeq" id="WP_056406908.1">
    <property type="nucleotide sequence ID" value="NZ_CP098762.1"/>
</dbReference>
<dbReference type="Pfam" id="PF07264">
    <property type="entry name" value="EI24"/>
    <property type="match status" value="1"/>
</dbReference>
<feature type="transmembrane region" description="Helical" evidence="5">
    <location>
        <begin position="20"/>
        <end position="43"/>
    </location>
</feature>
<feature type="transmembrane region" description="Helical" evidence="5">
    <location>
        <begin position="196"/>
        <end position="219"/>
    </location>
</feature>
<keyword evidence="3 5" id="KW-1133">Transmembrane helix</keyword>
<dbReference type="InterPro" id="IPR059112">
    <property type="entry name" value="CysZ/EI24"/>
</dbReference>
<keyword evidence="2 5" id="KW-0812">Transmembrane</keyword>
<evidence type="ECO:0000256" key="3">
    <source>
        <dbReference type="ARBA" id="ARBA00022989"/>
    </source>
</evidence>
<name>A0A2T4YUZ4_9SPHN</name>
<keyword evidence="4 5" id="KW-0472">Membrane</keyword>